<organism evidence="8">
    <name type="scientific">marine sediment metagenome</name>
    <dbReference type="NCBI Taxonomy" id="412755"/>
    <lineage>
        <taxon>unclassified sequences</taxon>
        <taxon>metagenomes</taxon>
        <taxon>ecological metagenomes</taxon>
    </lineage>
</organism>
<dbReference type="AlphaFoldDB" id="X1F3Z0"/>
<evidence type="ECO:0000256" key="5">
    <source>
        <dbReference type="ARBA" id="ARBA00022898"/>
    </source>
</evidence>
<keyword evidence="6" id="KW-0198">Cysteine biosynthesis</keyword>
<evidence type="ECO:0000256" key="1">
    <source>
        <dbReference type="ARBA" id="ARBA00001933"/>
    </source>
</evidence>
<dbReference type="GO" id="GO:0019344">
    <property type="term" value="P:cysteine biosynthetic process"/>
    <property type="evidence" value="ECO:0007669"/>
    <property type="project" value="UniProtKB-KW"/>
</dbReference>
<dbReference type="InterPro" id="IPR050214">
    <property type="entry name" value="Cys_Synth/Cystath_Beta-Synth"/>
</dbReference>
<dbReference type="PANTHER" id="PTHR10314">
    <property type="entry name" value="CYSTATHIONINE BETA-SYNTHASE"/>
    <property type="match status" value="1"/>
</dbReference>
<evidence type="ECO:0000256" key="6">
    <source>
        <dbReference type="ARBA" id="ARBA00023192"/>
    </source>
</evidence>
<protein>
    <recommendedName>
        <fullName evidence="7">Tryptophan synthase beta chain-like PALP domain-containing protein</fullName>
    </recommendedName>
</protein>
<evidence type="ECO:0000256" key="2">
    <source>
        <dbReference type="ARBA" id="ARBA00007103"/>
    </source>
</evidence>
<reference evidence="8" key="1">
    <citation type="journal article" date="2014" name="Front. Microbiol.">
        <title>High frequency of phylogenetically diverse reductive dehalogenase-homologous genes in deep subseafloor sedimentary metagenomes.</title>
        <authorList>
            <person name="Kawai M."/>
            <person name="Futagami T."/>
            <person name="Toyoda A."/>
            <person name="Takaki Y."/>
            <person name="Nishi S."/>
            <person name="Hori S."/>
            <person name="Arai W."/>
            <person name="Tsubouchi T."/>
            <person name="Morono Y."/>
            <person name="Uchiyama I."/>
            <person name="Ito T."/>
            <person name="Fujiyama A."/>
            <person name="Inagaki F."/>
            <person name="Takami H."/>
        </authorList>
    </citation>
    <scope>NUCLEOTIDE SEQUENCE</scope>
    <source>
        <strain evidence="8">Expedition CK06-06</strain>
    </source>
</reference>
<comment type="cofactor">
    <cofactor evidence="1">
        <name>pyridoxal 5'-phosphate</name>
        <dbReference type="ChEBI" id="CHEBI:597326"/>
    </cofactor>
</comment>
<accession>X1F3Z0</accession>
<comment type="similarity">
    <text evidence="2">Belongs to the cysteine synthase/cystathionine beta-synthase family.</text>
</comment>
<proteinExistence type="inferred from homology"/>
<dbReference type="Gene3D" id="3.40.50.1100">
    <property type="match status" value="1"/>
</dbReference>
<feature type="domain" description="Tryptophan synthase beta chain-like PALP" evidence="7">
    <location>
        <begin position="2"/>
        <end position="136"/>
    </location>
</feature>
<dbReference type="InterPro" id="IPR001926">
    <property type="entry name" value="TrpB-like_PALP"/>
</dbReference>
<dbReference type="Pfam" id="PF00291">
    <property type="entry name" value="PALP"/>
    <property type="match status" value="1"/>
</dbReference>
<feature type="non-terminal residue" evidence="8">
    <location>
        <position position="1"/>
    </location>
</feature>
<keyword evidence="5" id="KW-0663">Pyridoxal phosphate</keyword>
<dbReference type="EMBL" id="BARU01002093">
    <property type="protein sequence ID" value="GAH24084.1"/>
    <property type="molecule type" value="Genomic_DNA"/>
</dbReference>
<evidence type="ECO:0000256" key="4">
    <source>
        <dbReference type="ARBA" id="ARBA00022679"/>
    </source>
</evidence>
<name>X1F3Z0_9ZZZZ</name>
<comment type="caution">
    <text evidence="8">The sequence shown here is derived from an EMBL/GenBank/DDBJ whole genome shotgun (WGS) entry which is preliminary data.</text>
</comment>
<dbReference type="SUPFAM" id="SSF53686">
    <property type="entry name" value="Tryptophan synthase beta subunit-like PLP-dependent enzymes"/>
    <property type="match status" value="1"/>
</dbReference>
<dbReference type="GO" id="GO:0016740">
    <property type="term" value="F:transferase activity"/>
    <property type="evidence" value="ECO:0007669"/>
    <property type="project" value="UniProtKB-KW"/>
</dbReference>
<keyword evidence="4" id="KW-0808">Transferase</keyword>
<evidence type="ECO:0000259" key="7">
    <source>
        <dbReference type="Pfam" id="PF00291"/>
    </source>
</evidence>
<evidence type="ECO:0000313" key="8">
    <source>
        <dbReference type="EMBL" id="GAH24084.1"/>
    </source>
</evidence>
<keyword evidence="3" id="KW-0028">Amino-acid biosynthesis</keyword>
<sequence length="147" mass="15318">TGKRILDGVEGAIDAFVCGVGTGGTLMGVAEALRKVYPNVKIVAVEPAESAVMSGGKPGVHVIQGIGPGYIPSLMNMDLVDEVVTVTGDEAVNMTRMLMKEEGLMVGLSSGANVFVALEAAKKSGKGETIVTILPDRGERYFSMNLF</sequence>
<evidence type="ECO:0000256" key="3">
    <source>
        <dbReference type="ARBA" id="ARBA00022605"/>
    </source>
</evidence>
<dbReference type="FunFam" id="3.40.50.1100:FF:000006">
    <property type="entry name" value="Cysteine synthase"/>
    <property type="match status" value="1"/>
</dbReference>
<dbReference type="InterPro" id="IPR036052">
    <property type="entry name" value="TrpB-like_PALP_sf"/>
</dbReference>
<gene>
    <name evidence="8" type="ORF">S03H2_05100</name>
</gene>